<evidence type="ECO:0000256" key="6">
    <source>
        <dbReference type="RuleBase" id="RU361124"/>
    </source>
</evidence>
<dbReference type="InterPro" id="IPR019542">
    <property type="entry name" value="Enhancer_polycomb-like_N"/>
</dbReference>
<organism evidence="10 11">
    <name type="scientific">Cucumis melo</name>
    <name type="common">Muskmelon</name>
    <dbReference type="NCBI Taxonomy" id="3656"/>
    <lineage>
        <taxon>Eukaryota</taxon>
        <taxon>Viridiplantae</taxon>
        <taxon>Streptophyta</taxon>
        <taxon>Embryophyta</taxon>
        <taxon>Tracheophyta</taxon>
        <taxon>Spermatophyta</taxon>
        <taxon>Magnoliopsida</taxon>
        <taxon>eudicotyledons</taxon>
        <taxon>Gunneridae</taxon>
        <taxon>Pentapetalae</taxon>
        <taxon>rosids</taxon>
        <taxon>fabids</taxon>
        <taxon>Cucurbitales</taxon>
        <taxon>Cucurbitaceae</taxon>
        <taxon>Benincaseae</taxon>
        <taxon>Cucumis</taxon>
    </lineage>
</organism>
<evidence type="ECO:0000256" key="5">
    <source>
        <dbReference type="ARBA" id="ARBA00023242"/>
    </source>
</evidence>
<evidence type="ECO:0000256" key="1">
    <source>
        <dbReference type="ARBA" id="ARBA00004123"/>
    </source>
</evidence>
<dbReference type="eggNOG" id="KOG2261">
    <property type="taxonomic scope" value="Eukaryota"/>
</dbReference>
<comment type="similarity">
    <text evidence="2 6">Belongs to the enhancer of polycomb family.</text>
</comment>
<dbReference type="PANTHER" id="PTHR14898">
    <property type="entry name" value="ENHANCER OF POLYCOMB"/>
    <property type="match status" value="1"/>
</dbReference>
<evidence type="ECO:0000256" key="2">
    <source>
        <dbReference type="ARBA" id="ARBA00008035"/>
    </source>
</evidence>
<dbReference type="InterPro" id="IPR024943">
    <property type="entry name" value="Enhancer_polycomb"/>
</dbReference>
<gene>
    <name evidence="11" type="primary">LOC103496500</name>
</gene>
<evidence type="ECO:0000256" key="3">
    <source>
        <dbReference type="ARBA" id="ARBA00023015"/>
    </source>
</evidence>
<keyword evidence="3 6" id="KW-0805">Transcription regulation</keyword>
<dbReference type="GO" id="GO:0006357">
    <property type="term" value="P:regulation of transcription by RNA polymerase II"/>
    <property type="evidence" value="ECO:0007669"/>
    <property type="project" value="InterPro"/>
</dbReference>
<dbReference type="FunCoup" id="A0A1S3C3P3">
    <property type="interactions" value="1779"/>
</dbReference>
<reference evidence="11" key="1">
    <citation type="submission" date="2025-08" db="UniProtKB">
        <authorList>
            <consortium name="RefSeq"/>
        </authorList>
    </citation>
    <scope>IDENTIFICATION</scope>
    <source>
        <tissue evidence="11">Stem</tissue>
    </source>
</reference>
<feature type="coiled-coil region" evidence="7">
    <location>
        <begin position="762"/>
        <end position="796"/>
    </location>
</feature>
<keyword evidence="4 6" id="KW-0804">Transcription</keyword>
<evidence type="ECO:0000313" key="10">
    <source>
        <dbReference type="Proteomes" id="UP001652600"/>
    </source>
</evidence>
<evidence type="ECO:0000256" key="4">
    <source>
        <dbReference type="ARBA" id="ARBA00023163"/>
    </source>
</evidence>
<dbReference type="AlphaFoldDB" id="A0A1S3C3P3"/>
<dbReference type="RefSeq" id="XP_008456589.2">
    <property type="nucleotide sequence ID" value="XM_008458367.3"/>
</dbReference>
<dbReference type="Pfam" id="PF10513">
    <property type="entry name" value="EPL1"/>
    <property type="match status" value="1"/>
</dbReference>
<evidence type="ECO:0000313" key="11">
    <source>
        <dbReference type="RefSeq" id="XP_008456589.2"/>
    </source>
</evidence>
<protein>
    <recommendedName>
        <fullName evidence="6">Enhancer of polycomb-like protein</fullName>
    </recommendedName>
</protein>
<evidence type="ECO:0000256" key="8">
    <source>
        <dbReference type="SAM" id="MobiDB-lite"/>
    </source>
</evidence>
<dbReference type="Proteomes" id="UP001652600">
    <property type="component" value="Chromosome 3"/>
</dbReference>
<keyword evidence="5 6" id="KW-0539">Nucleus</keyword>
<feature type="region of interest" description="Disordered" evidence="8">
    <location>
        <begin position="710"/>
        <end position="739"/>
    </location>
</feature>
<evidence type="ECO:0000259" key="9">
    <source>
        <dbReference type="Pfam" id="PF10513"/>
    </source>
</evidence>
<evidence type="ECO:0000256" key="7">
    <source>
        <dbReference type="SAM" id="Coils"/>
    </source>
</evidence>
<proteinExistence type="inferred from homology"/>
<keyword evidence="7" id="KW-0175">Coiled coil</keyword>
<dbReference type="GO" id="GO:0005634">
    <property type="term" value="C:nucleus"/>
    <property type="evidence" value="ECO:0007669"/>
    <property type="project" value="UniProtKB-SubCell"/>
</dbReference>
<name>A0A1S3C3P3_CUCME</name>
<keyword evidence="10" id="KW-1185">Reference proteome</keyword>
<dbReference type="GeneID" id="103496500"/>
<comment type="subcellular location">
    <subcellularLocation>
        <location evidence="1 6">Nucleus</location>
    </subcellularLocation>
</comment>
<feature type="compositionally biased region" description="Polar residues" evidence="8">
    <location>
        <begin position="726"/>
        <end position="739"/>
    </location>
</feature>
<dbReference type="GO" id="GO:0035267">
    <property type="term" value="C:NuA4 histone acetyltransferase complex"/>
    <property type="evidence" value="ECO:0007669"/>
    <property type="project" value="InterPro"/>
</dbReference>
<sequence length="827" mass="92745">MPSGMRRTRVFGLVKGIDGARVLRSGRRLWPESGEVKLKKSKDASDWYPIIDGRGNGGGSGHGRLHGKWTQVRNVKPKRVVVVNIREDDDACVVKVPEPVKVLPRIGNDVKSSDVDRMFGKVYSRKRKRGRLEDGEVFDEMESDNVLSGDRMFGLRFIRRQRSRKSDVEHWESTAGGRSTNLHFHRQSIPHPRDCALTIFAGSSVDGGCFSDFILTVLRHLKSPSLSVAKFSAFLLSNPINGVFALKGMRFLQGYPPTGSCGMCAIFGARQSIPMFHLDFSAVPLPFMFLYSEMFLRVTWIQARLVYNNNQLDVDVSSDSEEESVEELRASSPPVSSLERKPMAFSFDRPKTRSVSHPSVRSTRLGTRTMQYRNGFSSRGIRKRRSSLRIRRPRSHSLAATQKSIGSLAVDDVKLGVSFPSGASCNRHKSPDVRDSVRDSAGRIKEASSTVLGSAMDVDSSCCNANILIVEADKCLREEGANIVLEFSASCEWLLVVKKDGSTRYTHKAERVMKPSSCNRFTHAILWSVDNGWKLEFPNRRDWFIFKDLYKECSDRNIPCSIAKAIPVPRVSEVPDYVDSSGASFQRSDTYISVNDDEVCRAMTKSTANYDMDSEDEGWLVEFNNGLIATDKHEECVSEDNFELTVDAFEKGFYCNPDAFSDEKAPADICTPLGSHSIVESLYTYWTKKRKQRKSSLIRVFQAYQSKRKPPLVPKPMMRRKRSLKRQPSQSGSCRTPQPSILEGHRAAIHWRRDAVEDQNAVQKYEESKAAAEKCIENAVNKRQRAQLLLENADLAVYKAMSALRIAEAIEASDSAGAAATAACFLE</sequence>
<dbReference type="KEGG" id="cmo:103496500"/>
<feature type="domain" description="Enhancer of polycomb-like N-terminal" evidence="9">
    <location>
        <begin position="564"/>
        <end position="651"/>
    </location>
</feature>
<accession>A0A1S3C3P3</accession>
<dbReference type="InParanoid" id="A0A1S3C3P3"/>